<dbReference type="InterPro" id="IPR059117">
    <property type="entry name" value="APS_kinase_dom"/>
</dbReference>
<dbReference type="InterPro" id="IPR014729">
    <property type="entry name" value="Rossmann-like_a/b/a_fold"/>
</dbReference>
<dbReference type="GO" id="GO:0004020">
    <property type="term" value="F:adenylylsulfate kinase activity"/>
    <property type="evidence" value="ECO:0007669"/>
    <property type="project" value="UniProtKB-EC"/>
</dbReference>
<dbReference type="SUPFAM" id="SSF52374">
    <property type="entry name" value="Nucleotidylyl transferase"/>
    <property type="match status" value="1"/>
</dbReference>
<proteinExistence type="predicted"/>
<keyword evidence="3 11" id="KW-0808">Transferase</keyword>
<evidence type="ECO:0000313" key="12">
    <source>
        <dbReference type="Proteomes" id="UP000295707"/>
    </source>
</evidence>
<comment type="catalytic activity">
    <reaction evidence="7">
        <text>sulfate + ATP + H(+) = adenosine 5'-phosphosulfate + diphosphate</text>
        <dbReference type="Rhea" id="RHEA:18133"/>
        <dbReference type="ChEBI" id="CHEBI:15378"/>
        <dbReference type="ChEBI" id="CHEBI:16189"/>
        <dbReference type="ChEBI" id="CHEBI:30616"/>
        <dbReference type="ChEBI" id="CHEBI:33019"/>
        <dbReference type="ChEBI" id="CHEBI:58243"/>
        <dbReference type="EC" id="2.7.7.4"/>
    </reaction>
</comment>
<keyword evidence="5" id="KW-0547">Nucleotide-binding</keyword>
<reference evidence="11 12" key="1">
    <citation type="submission" date="2019-03" db="EMBL/GenBank/DDBJ databases">
        <title>Genomic Encyclopedia of Type Strains, Phase IV (KMG-IV): sequencing the most valuable type-strain genomes for metagenomic binning, comparative biology and taxonomic classification.</title>
        <authorList>
            <person name="Goeker M."/>
        </authorList>
    </citation>
    <scope>NUCLEOTIDE SEQUENCE [LARGE SCALE GENOMIC DNA]</scope>
    <source>
        <strain evidence="11 12">DSM 19610</strain>
    </source>
</reference>
<comment type="pathway">
    <text evidence="2">Sulfur metabolism; hydrogen sulfide biosynthesis; sulfite from sulfate: step 2/3.</text>
</comment>
<evidence type="ECO:0000256" key="5">
    <source>
        <dbReference type="ARBA" id="ARBA00022741"/>
    </source>
</evidence>
<protein>
    <submittedName>
        <fullName evidence="11">Sulfate adenylyltransferase</fullName>
    </submittedName>
</protein>
<dbReference type="GO" id="GO:0019379">
    <property type="term" value="P:sulfate assimilation, phosphoadenylyl sulfate reduction by phosphoadenylyl-sulfate reductase (thioredoxin)"/>
    <property type="evidence" value="ECO:0007669"/>
    <property type="project" value="TreeGrafter"/>
</dbReference>
<dbReference type="NCBIfam" id="NF004040">
    <property type="entry name" value="PRK05537.1"/>
    <property type="match status" value="1"/>
</dbReference>
<evidence type="ECO:0000259" key="8">
    <source>
        <dbReference type="Pfam" id="PF01583"/>
    </source>
</evidence>
<dbReference type="Gene3D" id="3.40.50.620">
    <property type="entry name" value="HUPs"/>
    <property type="match status" value="1"/>
</dbReference>
<keyword evidence="6" id="KW-0067">ATP-binding</keyword>
<dbReference type="Gene3D" id="3.10.400.10">
    <property type="entry name" value="Sulfate adenylyltransferase"/>
    <property type="match status" value="1"/>
</dbReference>
<gene>
    <name evidence="11" type="ORF">DFR30_2797</name>
</gene>
<dbReference type="Pfam" id="PF01747">
    <property type="entry name" value="ATP-sulfurylase"/>
    <property type="match status" value="1"/>
</dbReference>
<sequence length="584" mass="65930">MATKEFFVQPHGGQLVNLLVDPEKAEALKTESQQYLSLTLSQRQVCDLELLMNGAFSPLAGFMNQADYESVLDRVRLADGTVWPVPIVLDVDQAFAGKLEKGTKIALRDGEGFMPAVLTVEDIWQPDKKREAEKVYGTTSDAHPGVRYLNEVVKPVYISGQIEGIQSPVHHDFESFWDTPQELRALFRKKGWRRVVSFQTSKPMHRLQRDITLQAAKDIQGHILLHPTVGITKPGDLHYYARVRCYQAIRQHFPQNLAMLSLLPLAMRMAGPREALWHAIVSQNYGCSHMIIGPRHAYPPADADGKDQPFYQPEQSRELVNKFSKELDIEIVPVEAMRYVPSKDRFLPASVIEREGLEATDYTDAQLKADLSKGEEIPSWFSYPEVVRELRKAYPPRSKQGFTLFFTGLSGSGKSTLAKIIYAKMLEAGERPVTLLDGDVVRQHLSSELGFSKEHRYLNVNRIGYVASEITKNRGIAICAPIAPYTQMRRSVREMIEPHGDFIEIHVATSLEACEARDRKGLYAKARRGEIPEFTGISDPYEIPEQPELRVNTEGLTPMEAAQDIYLYLLREGYLDTQGVQSDG</sequence>
<evidence type="ECO:0000313" key="11">
    <source>
        <dbReference type="EMBL" id="TCK19486.1"/>
    </source>
</evidence>
<dbReference type="NCBIfam" id="TIGR00455">
    <property type="entry name" value="apsK"/>
    <property type="match status" value="1"/>
</dbReference>
<comment type="caution">
    <text evidence="11">The sequence shown here is derived from an EMBL/GenBank/DDBJ whole genome shotgun (WGS) entry which is preliminary data.</text>
</comment>
<keyword evidence="4 11" id="KW-0548">Nucleotidyltransferase</keyword>
<dbReference type="GO" id="GO:0005737">
    <property type="term" value="C:cytoplasm"/>
    <property type="evidence" value="ECO:0007669"/>
    <property type="project" value="TreeGrafter"/>
</dbReference>
<dbReference type="SUPFAM" id="SSF88697">
    <property type="entry name" value="PUA domain-like"/>
    <property type="match status" value="1"/>
</dbReference>
<feature type="domain" description="ATP-sulfurylase PUA-like" evidence="10">
    <location>
        <begin position="9"/>
        <end position="166"/>
    </location>
</feature>
<evidence type="ECO:0000259" key="10">
    <source>
        <dbReference type="Pfam" id="PF14306"/>
    </source>
</evidence>
<comment type="catalytic activity">
    <reaction evidence="1">
        <text>adenosine 5'-phosphosulfate + ATP = 3'-phosphoadenylyl sulfate + ADP + H(+)</text>
        <dbReference type="Rhea" id="RHEA:24152"/>
        <dbReference type="ChEBI" id="CHEBI:15378"/>
        <dbReference type="ChEBI" id="CHEBI:30616"/>
        <dbReference type="ChEBI" id="CHEBI:58243"/>
        <dbReference type="ChEBI" id="CHEBI:58339"/>
        <dbReference type="ChEBI" id="CHEBI:456216"/>
        <dbReference type="EC" id="2.7.1.25"/>
    </reaction>
</comment>
<dbReference type="Proteomes" id="UP000295707">
    <property type="component" value="Unassembled WGS sequence"/>
</dbReference>
<dbReference type="PANTHER" id="PTHR42700:SF1">
    <property type="entry name" value="SULFATE ADENYLYLTRANSFERASE"/>
    <property type="match status" value="1"/>
</dbReference>
<dbReference type="CDD" id="cd00517">
    <property type="entry name" value="ATPS"/>
    <property type="match status" value="1"/>
</dbReference>
<feature type="domain" description="APS kinase" evidence="8">
    <location>
        <begin position="400"/>
        <end position="552"/>
    </location>
</feature>
<dbReference type="InterPro" id="IPR050512">
    <property type="entry name" value="Sulf_AdTrans/APS_kinase"/>
</dbReference>
<evidence type="ECO:0000256" key="7">
    <source>
        <dbReference type="ARBA" id="ARBA00049370"/>
    </source>
</evidence>
<dbReference type="InterPro" id="IPR015947">
    <property type="entry name" value="PUA-like_sf"/>
</dbReference>
<dbReference type="InterPro" id="IPR002891">
    <property type="entry name" value="APS"/>
</dbReference>
<dbReference type="FunFam" id="3.40.50.300:FF:000802">
    <property type="entry name" value="Sulfate adenylyltransferase"/>
    <property type="match status" value="1"/>
</dbReference>
<evidence type="ECO:0000256" key="3">
    <source>
        <dbReference type="ARBA" id="ARBA00022679"/>
    </source>
</evidence>
<dbReference type="CDD" id="cd02027">
    <property type="entry name" value="APSK"/>
    <property type="match status" value="1"/>
</dbReference>
<dbReference type="SUPFAM" id="SSF52540">
    <property type="entry name" value="P-loop containing nucleoside triphosphate hydrolases"/>
    <property type="match status" value="1"/>
</dbReference>
<evidence type="ECO:0000256" key="2">
    <source>
        <dbReference type="ARBA" id="ARBA00004806"/>
    </source>
</evidence>
<accession>A0A4V6NDC7</accession>
<dbReference type="InterPro" id="IPR025980">
    <property type="entry name" value="ATP-Sase_PUA-like_dom"/>
</dbReference>
<dbReference type="NCBIfam" id="TIGR00339">
    <property type="entry name" value="sopT"/>
    <property type="match status" value="1"/>
</dbReference>
<dbReference type="PANTHER" id="PTHR42700">
    <property type="entry name" value="SULFATE ADENYLYLTRANSFERASE"/>
    <property type="match status" value="1"/>
</dbReference>
<feature type="domain" description="Sulphate adenylyltransferase catalytic" evidence="9">
    <location>
        <begin position="175"/>
        <end position="392"/>
    </location>
</feature>
<dbReference type="Pfam" id="PF01583">
    <property type="entry name" value="APS_kinase"/>
    <property type="match status" value="1"/>
</dbReference>
<dbReference type="GO" id="GO:0004781">
    <property type="term" value="F:sulfate adenylyltransferase (ATP) activity"/>
    <property type="evidence" value="ECO:0007669"/>
    <property type="project" value="UniProtKB-EC"/>
</dbReference>
<dbReference type="EMBL" id="SMFX01000001">
    <property type="protein sequence ID" value="TCK19486.1"/>
    <property type="molecule type" value="Genomic_DNA"/>
</dbReference>
<dbReference type="OrthoDB" id="9804504at2"/>
<keyword evidence="12" id="KW-1185">Reference proteome</keyword>
<dbReference type="InterPro" id="IPR024951">
    <property type="entry name" value="Sulfurylase_cat_dom"/>
</dbReference>
<evidence type="ECO:0000259" key="9">
    <source>
        <dbReference type="Pfam" id="PF01747"/>
    </source>
</evidence>
<evidence type="ECO:0000256" key="4">
    <source>
        <dbReference type="ARBA" id="ARBA00022695"/>
    </source>
</evidence>
<dbReference type="GO" id="GO:0005524">
    <property type="term" value="F:ATP binding"/>
    <property type="evidence" value="ECO:0007669"/>
    <property type="project" value="UniProtKB-KW"/>
</dbReference>
<dbReference type="Gene3D" id="3.40.50.300">
    <property type="entry name" value="P-loop containing nucleotide triphosphate hydrolases"/>
    <property type="match status" value="1"/>
</dbReference>
<dbReference type="NCBIfam" id="NF003013">
    <property type="entry name" value="PRK03846.1"/>
    <property type="match status" value="1"/>
</dbReference>
<dbReference type="AlphaFoldDB" id="A0A4V6NDC7"/>
<evidence type="ECO:0000256" key="1">
    <source>
        <dbReference type="ARBA" id="ARBA00001823"/>
    </source>
</evidence>
<dbReference type="GO" id="GO:0070814">
    <property type="term" value="P:hydrogen sulfide biosynthetic process"/>
    <property type="evidence" value="ECO:0007669"/>
    <property type="project" value="UniProtKB-UniPathway"/>
</dbReference>
<dbReference type="InterPro" id="IPR027417">
    <property type="entry name" value="P-loop_NTPase"/>
</dbReference>
<dbReference type="InterPro" id="IPR002650">
    <property type="entry name" value="Sulphate_adenylyltransferase"/>
</dbReference>
<name>A0A4V6NDC7_9GAMM</name>
<dbReference type="Pfam" id="PF14306">
    <property type="entry name" value="PUA_2"/>
    <property type="match status" value="1"/>
</dbReference>
<evidence type="ECO:0000256" key="6">
    <source>
        <dbReference type="ARBA" id="ARBA00022840"/>
    </source>
</evidence>
<dbReference type="RefSeq" id="WP_132974201.1">
    <property type="nucleotide sequence ID" value="NZ_SMFX01000001.1"/>
</dbReference>
<organism evidence="11 12">
    <name type="scientific">Thiogranum longum</name>
    <dbReference type="NCBI Taxonomy" id="1537524"/>
    <lineage>
        <taxon>Bacteria</taxon>
        <taxon>Pseudomonadati</taxon>
        <taxon>Pseudomonadota</taxon>
        <taxon>Gammaproteobacteria</taxon>
        <taxon>Chromatiales</taxon>
        <taxon>Ectothiorhodospiraceae</taxon>
        <taxon>Thiogranum</taxon>
    </lineage>
</organism>
<dbReference type="GO" id="GO:0010134">
    <property type="term" value="P:sulfate assimilation via adenylyl sulfate reduction"/>
    <property type="evidence" value="ECO:0007669"/>
    <property type="project" value="TreeGrafter"/>
</dbReference>
<dbReference type="UniPathway" id="UPA00140">
    <property type="reaction ID" value="UER00205"/>
</dbReference>